<feature type="domain" description="Integrase p58-like C-terminal" evidence="3">
    <location>
        <begin position="102"/>
        <end position="124"/>
    </location>
</feature>
<evidence type="ECO:0000256" key="2">
    <source>
        <dbReference type="SAM" id="Phobius"/>
    </source>
</evidence>
<keyword evidence="2" id="KW-0472">Membrane</keyword>
<name>A0A0V1J1L9_TRIPS</name>
<evidence type="ECO:0000256" key="1">
    <source>
        <dbReference type="SAM" id="MobiDB-lite"/>
    </source>
</evidence>
<dbReference type="EMBL" id="JYDV01000147">
    <property type="protein sequence ID" value="KRZ28868.1"/>
    <property type="molecule type" value="Genomic_DNA"/>
</dbReference>
<organism evidence="4 5">
    <name type="scientific">Trichinella pseudospiralis</name>
    <name type="common">Parasitic roundworm</name>
    <dbReference type="NCBI Taxonomy" id="6337"/>
    <lineage>
        <taxon>Eukaryota</taxon>
        <taxon>Metazoa</taxon>
        <taxon>Ecdysozoa</taxon>
        <taxon>Nematoda</taxon>
        <taxon>Enoplea</taxon>
        <taxon>Dorylaimia</taxon>
        <taxon>Trichinellida</taxon>
        <taxon>Trichinellidae</taxon>
        <taxon>Trichinella</taxon>
    </lineage>
</organism>
<evidence type="ECO:0000313" key="5">
    <source>
        <dbReference type="Proteomes" id="UP000054826"/>
    </source>
</evidence>
<keyword evidence="4" id="KW-0675">Receptor</keyword>
<evidence type="ECO:0000313" key="4">
    <source>
        <dbReference type="EMBL" id="KRZ28868.1"/>
    </source>
</evidence>
<keyword evidence="2" id="KW-1133">Transmembrane helix</keyword>
<sequence length="200" mass="23284">MAYALRNIHNDIWNVINDESRLVGKLFAGIEQKTGKSRYQAALILTLVICMLLTVSPAAGLLCNCICIGYPAMKTLIEMQANKNYNHKQWMFYWVIFGWFEITYRVQDVKRPRRRLVVHSDRLKSYHTDTHQDATTGGNEPPGGSGDVLRTTWTFKGPTVRPDTRRSHAQEDVQDQAAERDRPQRVRRPPRRFDDFVWYN</sequence>
<dbReference type="Pfam" id="PF22938">
    <property type="entry name" value="Integrase_p58_C"/>
    <property type="match status" value="1"/>
</dbReference>
<protein>
    <submittedName>
        <fullName evidence="4">Receptor expression-enhancing protein 5</fullName>
    </submittedName>
</protein>
<gene>
    <name evidence="4" type="primary">REEP5</name>
    <name evidence="4" type="ORF">T4C_7437</name>
</gene>
<proteinExistence type="predicted"/>
<feature type="transmembrane region" description="Helical" evidence="2">
    <location>
        <begin position="90"/>
        <end position="106"/>
    </location>
</feature>
<accession>A0A0V1J1L9</accession>
<dbReference type="Proteomes" id="UP000054826">
    <property type="component" value="Unassembled WGS sequence"/>
</dbReference>
<feature type="region of interest" description="Disordered" evidence="1">
    <location>
        <begin position="127"/>
        <end position="188"/>
    </location>
</feature>
<keyword evidence="2" id="KW-0812">Transmembrane</keyword>
<feature type="transmembrane region" description="Helical" evidence="2">
    <location>
        <begin position="42"/>
        <end position="70"/>
    </location>
</feature>
<evidence type="ECO:0000259" key="3">
    <source>
        <dbReference type="Pfam" id="PF22938"/>
    </source>
</evidence>
<comment type="caution">
    <text evidence="4">The sequence shown here is derived from an EMBL/GenBank/DDBJ whole genome shotgun (WGS) entry which is preliminary data.</text>
</comment>
<dbReference type="InterPro" id="IPR054465">
    <property type="entry name" value="Integrase_p58-like_C"/>
</dbReference>
<reference evidence="4 5" key="1">
    <citation type="submission" date="2015-01" db="EMBL/GenBank/DDBJ databases">
        <title>Evolution of Trichinella species and genotypes.</title>
        <authorList>
            <person name="Korhonen P.K."/>
            <person name="Edoardo P."/>
            <person name="Giuseppe L.R."/>
            <person name="Gasser R.B."/>
        </authorList>
    </citation>
    <scope>NUCLEOTIDE SEQUENCE [LARGE SCALE GENOMIC DNA]</scope>
    <source>
        <strain evidence="4">ISS176</strain>
    </source>
</reference>
<dbReference type="AlphaFoldDB" id="A0A0V1J1L9"/>
<feature type="compositionally biased region" description="Basic and acidic residues" evidence="1">
    <location>
        <begin position="162"/>
        <end position="184"/>
    </location>
</feature>